<dbReference type="AlphaFoldDB" id="A0AAN9IEI0"/>
<dbReference type="Proteomes" id="UP001372338">
    <property type="component" value="Unassembled WGS sequence"/>
</dbReference>
<name>A0AAN9IEI0_CROPI</name>
<comment type="caution">
    <text evidence="2">The sequence shown here is derived from an EMBL/GenBank/DDBJ whole genome shotgun (WGS) entry which is preliminary data.</text>
</comment>
<proteinExistence type="predicted"/>
<feature type="region of interest" description="Disordered" evidence="1">
    <location>
        <begin position="1"/>
        <end position="33"/>
    </location>
</feature>
<keyword evidence="3" id="KW-1185">Reference proteome</keyword>
<dbReference type="PANTHER" id="PTHR35735">
    <property type="entry name" value="PROTEIN NIM1-INTERACTING 2"/>
    <property type="match status" value="1"/>
</dbReference>
<dbReference type="InterPro" id="IPR034577">
    <property type="entry name" value="NIMIN-2"/>
</dbReference>
<evidence type="ECO:0000256" key="1">
    <source>
        <dbReference type="SAM" id="MobiDB-lite"/>
    </source>
</evidence>
<gene>
    <name evidence="2" type="ORF">RIF29_22491</name>
</gene>
<evidence type="ECO:0000313" key="3">
    <source>
        <dbReference type="Proteomes" id="UP001372338"/>
    </source>
</evidence>
<protein>
    <submittedName>
        <fullName evidence="2">Uncharacterized protein</fullName>
    </submittedName>
</protein>
<dbReference type="GO" id="GO:0010112">
    <property type="term" value="P:regulation of systemic acquired resistance"/>
    <property type="evidence" value="ECO:0007669"/>
    <property type="project" value="InterPro"/>
</dbReference>
<reference evidence="2 3" key="1">
    <citation type="submission" date="2024-01" db="EMBL/GenBank/DDBJ databases">
        <title>The genomes of 5 underutilized Papilionoideae crops provide insights into root nodulation and disease resistanc.</title>
        <authorList>
            <person name="Yuan L."/>
        </authorList>
    </citation>
    <scope>NUCLEOTIDE SEQUENCE [LARGE SCALE GENOMIC DNA]</scope>
    <source>
        <strain evidence="2">ZHUSHIDOU_FW_LH</strain>
        <tissue evidence="2">Leaf</tissue>
    </source>
</reference>
<feature type="compositionally biased region" description="Polar residues" evidence="1">
    <location>
        <begin position="85"/>
        <end position="99"/>
    </location>
</feature>
<feature type="region of interest" description="Disordered" evidence="1">
    <location>
        <begin position="72"/>
        <end position="99"/>
    </location>
</feature>
<sequence length="99" mass="11287">MSDIKDKRKHGGDDAAVPKSQKKARGDEEVTDEEVEEFYAIIRRLKTAMKYFKSGDDVAALEKEMIKGMKEARWSEREEEEAVEQSLSLDLNLTPPSQP</sequence>
<evidence type="ECO:0000313" key="2">
    <source>
        <dbReference type="EMBL" id="KAK7269756.1"/>
    </source>
</evidence>
<organism evidence="2 3">
    <name type="scientific">Crotalaria pallida</name>
    <name type="common">Smooth rattlebox</name>
    <name type="synonym">Crotalaria striata</name>
    <dbReference type="NCBI Taxonomy" id="3830"/>
    <lineage>
        <taxon>Eukaryota</taxon>
        <taxon>Viridiplantae</taxon>
        <taxon>Streptophyta</taxon>
        <taxon>Embryophyta</taxon>
        <taxon>Tracheophyta</taxon>
        <taxon>Spermatophyta</taxon>
        <taxon>Magnoliopsida</taxon>
        <taxon>eudicotyledons</taxon>
        <taxon>Gunneridae</taxon>
        <taxon>Pentapetalae</taxon>
        <taxon>rosids</taxon>
        <taxon>fabids</taxon>
        <taxon>Fabales</taxon>
        <taxon>Fabaceae</taxon>
        <taxon>Papilionoideae</taxon>
        <taxon>50 kb inversion clade</taxon>
        <taxon>genistoids sensu lato</taxon>
        <taxon>core genistoids</taxon>
        <taxon>Crotalarieae</taxon>
        <taxon>Crotalaria</taxon>
    </lineage>
</organism>
<dbReference type="PANTHER" id="PTHR35735:SF4">
    <property type="entry name" value="PROTEIN NIM1-INTERACTING 2"/>
    <property type="match status" value="1"/>
</dbReference>
<accession>A0AAN9IEI0</accession>
<dbReference type="EMBL" id="JAYWIO010000004">
    <property type="protein sequence ID" value="KAK7269756.1"/>
    <property type="molecule type" value="Genomic_DNA"/>
</dbReference>